<proteinExistence type="predicted"/>
<dbReference type="AlphaFoldDB" id="A0A974PHW4"/>
<name>A0A974PHW4_9BACL</name>
<organism evidence="1 2">
    <name type="scientific">Paenibacillus sonchi</name>
    <dbReference type="NCBI Taxonomy" id="373687"/>
    <lineage>
        <taxon>Bacteria</taxon>
        <taxon>Bacillati</taxon>
        <taxon>Bacillota</taxon>
        <taxon>Bacilli</taxon>
        <taxon>Bacillales</taxon>
        <taxon>Paenibacillaceae</taxon>
        <taxon>Paenibacillus</taxon>
        <taxon>Paenibacillus sonchi group</taxon>
    </lineage>
</organism>
<dbReference type="Proteomes" id="UP000595841">
    <property type="component" value="Chromosome"/>
</dbReference>
<protein>
    <submittedName>
        <fullName evidence="1">Uncharacterized protein</fullName>
    </submittedName>
</protein>
<dbReference type="KEGG" id="pson:JI735_19600"/>
<accession>A0A974PHW4</accession>
<evidence type="ECO:0000313" key="2">
    <source>
        <dbReference type="Proteomes" id="UP000595841"/>
    </source>
</evidence>
<reference evidence="1 2" key="1">
    <citation type="submission" date="2021-01" db="EMBL/GenBank/DDBJ databases">
        <title>Whole genome sequence of Paenibacillus sonchi LMG 24727 for comparative genomics.</title>
        <authorList>
            <person name="Lee G."/>
            <person name="Kim M.-J."/>
            <person name="Lim K."/>
            <person name="Shin J.-H."/>
        </authorList>
    </citation>
    <scope>NUCLEOTIDE SEQUENCE [LARGE SCALE GENOMIC DNA]</scope>
    <source>
        <strain evidence="1 2">LMG 24727</strain>
    </source>
</reference>
<evidence type="ECO:0000313" key="1">
    <source>
        <dbReference type="EMBL" id="QQZ64232.1"/>
    </source>
</evidence>
<keyword evidence="2" id="KW-1185">Reference proteome</keyword>
<gene>
    <name evidence="1" type="ORF">JI735_19600</name>
</gene>
<dbReference type="EMBL" id="CP068595">
    <property type="protein sequence ID" value="QQZ64232.1"/>
    <property type="molecule type" value="Genomic_DNA"/>
</dbReference>
<sequence>MKVAAEVERLEAAVKQMKADLKTYVDQNGPLQAGDKIWNYSTTVSWDFDPQRLRELALNITVEGLNPWELLTLPAASIKKLGWDEAALLQYGNKKESKRFDSKKA</sequence>